<keyword evidence="4 9" id="KW-0812">Transmembrane</keyword>
<dbReference type="PROSITE" id="PS00217">
    <property type="entry name" value="SUGAR_TRANSPORT_2"/>
    <property type="match status" value="1"/>
</dbReference>
<protein>
    <recommendedName>
        <fullName evidence="10">Major facilitator superfamily (MFS) profile domain-containing protein</fullName>
    </recommendedName>
</protein>
<gene>
    <name evidence="11" type="ORF">MVEN_00899700</name>
</gene>
<reference evidence="11" key="1">
    <citation type="submission" date="2020-05" db="EMBL/GenBank/DDBJ databases">
        <title>Mycena genomes resolve the evolution of fungal bioluminescence.</title>
        <authorList>
            <person name="Tsai I.J."/>
        </authorList>
    </citation>
    <scope>NUCLEOTIDE SEQUENCE</scope>
    <source>
        <strain evidence="11">CCC161011</strain>
    </source>
</reference>
<dbReference type="OrthoDB" id="508119at2759"/>
<dbReference type="GO" id="GO:0005351">
    <property type="term" value="F:carbohydrate:proton symporter activity"/>
    <property type="evidence" value="ECO:0007669"/>
    <property type="project" value="TreeGrafter"/>
</dbReference>
<organism evidence="11 12">
    <name type="scientific">Mycena venus</name>
    <dbReference type="NCBI Taxonomy" id="2733690"/>
    <lineage>
        <taxon>Eukaryota</taxon>
        <taxon>Fungi</taxon>
        <taxon>Dikarya</taxon>
        <taxon>Basidiomycota</taxon>
        <taxon>Agaricomycotina</taxon>
        <taxon>Agaricomycetes</taxon>
        <taxon>Agaricomycetidae</taxon>
        <taxon>Agaricales</taxon>
        <taxon>Marasmiineae</taxon>
        <taxon>Mycenaceae</taxon>
        <taxon>Mycena</taxon>
    </lineage>
</organism>
<evidence type="ECO:0000259" key="10">
    <source>
        <dbReference type="PROSITE" id="PS50850"/>
    </source>
</evidence>
<comment type="catalytic activity">
    <reaction evidence="7">
        <text>myo-inositol(out) + H(+)(out) = myo-inositol(in) + H(+)(in)</text>
        <dbReference type="Rhea" id="RHEA:60364"/>
        <dbReference type="ChEBI" id="CHEBI:15378"/>
        <dbReference type="ChEBI" id="CHEBI:17268"/>
    </reaction>
</comment>
<dbReference type="PANTHER" id="PTHR48022">
    <property type="entry name" value="PLASTIDIC GLUCOSE TRANSPORTER 4"/>
    <property type="match status" value="1"/>
</dbReference>
<evidence type="ECO:0000256" key="7">
    <source>
        <dbReference type="ARBA" id="ARBA00049119"/>
    </source>
</evidence>
<feature type="transmembrane region" description="Helical" evidence="9">
    <location>
        <begin position="452"/>
        <end position="472"/>
    </location>
</feature>
<evidence type="ECO:0000313" key="11">
    <source>
        <dbReference type="EMBL" id="KAF7358492.1"/>
    </source>
</evidence>
<evidence type="ECO:0000256" key="1">
    <source>
        <dbReference type="ARBA" id="ARBA00004141"/>
    </source>
</evidence>
<dbReference type="GO" id="GO:0016020">
    <property type="term" value="C:membrane"/>
    <property type="evidence" value="ECO:0007669"/>
    <property type="project" value="UniProtKB-SubCell"/>
</dbReference>
<evidence type="ECO:0000256" key="4">
    <source>
        <dbReference type="ARBA" id="ARBA00022692"/>
    </source>
</evidence>
<dbReference type="Gene3D" id="1.20.1250.20">
    <property type="entry name" value="MFS general substrate transporter like domains"/>
    <property type="match status" value="1"/>
</dbReference>
<evidence type="ECO:0000256" key="6">
    <source>
        <dbReference type="ARBA" id="ARBA00023136"/>
    </source>
</evidence>
<comment type="caution">
    <text evidence="11">The sequence shown here is derived from an EMBL/GenBank/DDBJ whole genome shotgun (WGS) entry which is preliminary data.</text>
</comment>
<sequence length="514" mass="56138">MTRRNGLGDFRAYWLGTVACIGGFLFGIIPTLSCPSELTEHSFPGYDSGLMGAIITFKSFQNDFHYGTHSATRTNSLVVGIQQAGAFVGCWAIWPIAARWGRRRAIMVCSAVFTIGAVLQTINTHSLGAFYFGRVVSGLGLGGSSVIISMFSSENAPKEIRGRLGSFYQLMYTFGIFTSYWVDYAVANLIGPVTRQWQIPIALQIVPAALLGIGMLTVTESVRWLAQKGRDDEAWESLKWIRADDSEETRAELKEIQVSIAEEQAARSGFRYTELLERDNFKRLSIAVTVFLCQQSVGATALAYYGPQFFKLLVGAGSSNLLLTAIFGAVKIVACGTFVLFFSERLGRKSALIGGGVFMSVCMIIITILTKVDPPPGGGVVTGSGIGTVFLIYANIMAYNFSWGPLPWPIVGEIFPARIKEIGVATGVGSQWLWNFMYSFSVSYMMAAMNTYIFLFFGIADIFVVLFTILVLKETRGLSLEEVQAIYASGGTKNLKRASVGLEEERGSSSIDKV</sequence>
<feature type="transmembrane region" description="Helical" evidence="9">
    <location>
        <begin position="105"/>
        <end position="123"/>
    </location>
</feature>
<comment type="subcellular location">
    <subcellularLocation>
        <location evidence="1">Membrane</location>
        <topology evidence="1">Multi-pass membrane protein</topology>
    </subcellularLocation>
</comment>
<comment type="similarity">
    <text evidence="2 8">Belongs to the major facilitator superfamily. Sugar transporter (TC 2.A.1.1) family.</text>
</comment>
<feature type="transmembrane region" description="Helical" evidence="9">
    <location>
        <begin position="164"/>
        <end position="182"/>
    </location>
</feature>
<dbReference type="InterPro" id="IPR050360">
    <property type="entry name" value="MFS_Sugar_Transporters"/>
</dbReference>
<evidence type="ECO:0000256" key="2">
    <source>
        <dbReference type="ARBA" id="ARBA00010992"/>
    </source>
</evidence>
<keyword evidence="6 9" id="KW-0472">Membrane</keyword>
<evidence type="ECO:0000256" key="3">
    <source>
        <dbReference type="ARBA" id="ARBA00022448"/>
    </source>
</evidence>
<feature type="transmembrane region" description="Helical" evidence="9">
    <location>
        <begin position="381"/>
        <end position="401"/>
    </location>
</feature>
<feature type="transmembrane region" description="Helical" evidence="9">
    <location>
        <begin position="321"/>
        <end position="343"/>
    </location>
</feature>
<dbReference type="Pfam" id="PF00083">
    <property type="entry name" value="Sugar_tr"/>
    <property type="match status" value="1"/>
</dbReference>
<feature type="transmembrane region" description="Helical" evidence="9">
    <location>
        <begin position="77"/>
        <end position="98"/>
    </location>
</feature>
<proteinExistence type="inferred from homology"/>
<feature type="transmembrane region" description="Helical" evidence="9">
    <location>
        <begin position="129"/>
        <end position="152"/>
    </location>
</feature>
<evidence type="ECO:0000256" key="5">
    <source>
        <dbReference type="ARBA" id="ARBA00022989"/>
    </source>
</evidence>
<dbReference type="InterPro" id="IPR005828">
    <property type="entry name" value="MFS_sugar_transport-like"/>
</dbReference>
<dbReference type="InterPro" id="IPR020846">
    <property type="entry name" value="MFS_dom"/>
</dbReference>
<feature type="transmembrane region" description="Helical" evidence="9">
    <location>
        <begin position="350"/>
        <end position="369"/>
    </location>
</feature>
<dbReference type="InterPro" id="IPR005829">
    <property type="entry name" value="Sugar_transporter_CS"/>
</dbReference>
<dbReference type="PROSITE" id="PS50850">
    <property type="entry name" value="MFS"/>
    <property type="match status" value="1"/>
</dbReference>
<feature type="transmembrane region" description="Helical" evidence="9">
    <location>
        <begin position="197"/>
        <end position="218"/>
    </location>
</feature>
<accession>A0A8H6YH66</accession>
<dbReference type="AlphaFoldDB" id="A0A8H6YH66"/>
<keyword evidence="12" id="KW-1185">Reference proteome</keyword>
<dbReference type="PROSITE" id="PS00216">
    <property type="entry name" value="SUGAR_TRANSPORT_1"/>
    <property type="match status" value="1"/>
</dbReference>
<dbReference type="EMBL" id="JACAZI010000006">
    <property type="protein sequence ID" value="KAF7358492.1"/>
    <property type="molecule type" value="Genomic_DNA"/>
</dbReference>
<feature type="transmembrane region" description="Helical" evidence="9">
    <location>
        <begin position="12"/>
        <end position="32"/>
    </location>
</feature>
<feature type="transmembrane region" description="Helical" evidence="9">
    <location>
        <begin position="284"/>
        <end position="306"/>
    </location>
</feature>
<keyword evidence="5 9" id="KW-1133">Transmembrane helix</keyword>
<dbReference type="InterPro" id="IPR003663">
    <property type="entry name" value="Sugar/inositol_transpt"/>
</dbReference>
<dbReference type="PANTHER" id="PTHR48022:SF25">
    <property type="entry name" value="QUINATE TRANSPORTER, PUTATIVE (AFU_ORTHOLOGUE AFUA_5G12950)-RELATED"/>
    <property type="match status" value="1"/>
</dbReference>
<dbReference type="InterPro" id="IPR036259">
    <property type="entry name" value="MFS_trans_sf"/>
</dbReference>
<name>A0A8H6YH66_9AGAR</name>
<dbReference type="NCBIfam" id="TIGR00879">
    <property type="entry name" value="SP"/>
    <property type="match status" value="1"/>
</dbReference>
<evidence type="ECO:0000256" key="9">
    <source>
        <dbReference type="SAM" id="Phobius"/>
    </source>
</evidence>
<feature type="domain" description="Major facilitator superfamily (MFS) profile" evidence="10">
    <location>
        <begin position="15"/>
        <end position="476"/>
    </location>
</feature>
<evidence type="ECO:0000256" key="8">
    <source>
        <dbReference type="RuleBase" id="RU003346"/>
    </source>
</evidence>
<keyword evidence="3 8" id="KW-0813">Transport</keyword>
<dbReference type="SUPFAM" id="SSF103473">
    <property type="entry name" value="MFS general substrate transporter"/>
    <property type="match status" value="1"/>
</dbReference>
<dbReference type="PRINTS" id="PR00171">
    <property type="entry name" value="SUGRTRNSPORT"/>
</dbReference>
<dbReference type="Proteomes" id="UP000620124">
    <property type="component" value="Unassembled WGS sequence"/>
</dbReference>
<evidence type="ECO:0000313" key="12">
    <source>
        <dbReference type="Proteomes" id="UP000620124"/>
    </source>
</evidence>